<accession>A0A519BMB8</accession>
<dbReference type="SUPFAM" id="SSF52540">
    <property type="entry name" value="P-loop containing nucleoside triphosphate hydrolases"/>
    <property type="match status" value="1"/>
</dbReference>
<organism evidence="2 3">
    <name type="scientific">Candidatus Acididesulfobacter diazotrophicus</name>
    <dbReference type="NCBI Taxonomy" id="2597226"/>
    <lineage>
        <taxon>Bacteria</taxon>
        <taxon>Deltaproteobacteria</taxon>
        <taxon>Candidatus Acidulodesulfobacterales</taxon>
        <taxon>Candidatus Acididesulfobacter</taxon>
    </lineage>
</organism>
<sequence length="857" mass="99322">MFVNTVLKKQNQYESLNNYINLLSIFKDIIIGIDGSLTVGFAVRGFDYFMANDEIINDTAYINDILLNLLNEDISLQWVYKVSDSDKDFISNYTKSSNPPEKYLYIKEKKIKSLNADLIKKIDIFLFCTMSGFRPWKINNINLFSKLSQFASNLLTIKPKDALNKNSKEKAKKEFDYMLKKIENIENNLSFFSSRLNIKIRRMSNQELVDYFYNELNPERSQYVKAPFYNNILTEAAYRSSLIFSPAEINKDYFYIDGYYFKFINMHRLPSQTDSFGITKILNLESNDIKNFFPFDIQVAFNIPEQEKIINKIQSERNIKASLTDAVNGGYVDHKGTNITSQMDEFLAEISKLQKKAVNMSFCIRLRSKNLKELDYMSLKILQSFKDFNFMEGIIDNMEHHNLFLSFFPGQSFFNRRFKTLLSPAASSFFPLHEGFKGTDNCSIPLKNNRFEPVSLDLYNNKLPSKHGVIFGKTRSGKGFMLNGFLSNFFLSGDNYHIIGVDIGGTYRKFCRIFDGDYFEIDMDGTYCLNPFPPKKNIIKRINKEEVFDADIMVFLIGIIALMIEPKNSLSPNDKTIIARAIQASYDSIKDENDMPIISDINNILFNYNEARDTEDKRRAMEMGKNLFQWTDISSPYSILLNRKGGLNIDNKIVIFDLQKLKGHEDLQKIVFAIIKNLSFKKMYDKHARVFFFYDECWEFMNDSKIADLIIHLYKTSAKWGSLVWSITQEPSDLLKTGNAGKSIIENSTVKIFCQLDANVSPDDLTICGLTKKEIDIVKNLKVIKGHYAEYFLKFGKDSTVIMNKPDPFEYWLYCKSSEDEELENKIADKYPDKTLRERLEILASEYPNGPYGVKKT</sequence>
<dbReference type="InterPro" id="IPR043964">
    <property type="entry name" value="P-loop_TraG"/>
</dbReference>
<dbReference type="AlphaFoldDB" id="A0A519BMB8"/>
<protein>
    <recommendedName>
        <fullName evidence="1">TraG P-loop domain-containing protein</fullName>
    </recommendedName>
</protein>
<dbReference type="Gene3D" id="1.10.8.730">
    <property type="match status" value="1"/>
</dbReference>
<dbReference type="EMBL" id="SGBB01000010">
    <property type="protein sequence ID" value="RZD18395.1"/>
    <property type="molecule type" value="Genomic_DNA"/>
</dbReference>
<dbReference type="InterPro" id="IPR051162">
    <property type="entry name" value="T4SS_component"/>
</dbReference>
<dbReference type="InterPro" id="IPR027417">
    <property type="entry name" value="P-loop_NTPase"/>
</dbReference>
<evidence type="ECO:0000259" key="1">
    <source>
        <dbReference type="Pfam" id="PF19044"/>
    </source>
</evidence>
<dbReference type="Proteomes" id="UP000319296">
    <property type="component" value="Unassembled WGS sequence"/>
</dbReference>
<name>A0A519BMB8_9DELT</name>
<dbReference type="PANTHER" id="PTHR30121:SF12">
    <property type="entry name" value="TYPE IV SECRETION SYSTEM PROTEIN CAGE"/>
    <property type="match status" value="1"/>
</dbReference>
<dbReference type="Gene3D" id="3.40.50.300">
    <property type="entry name" value="P-loop containing nucleotide triphosphate hydrolases"/>
    <property type="match status" value="1"/>
</dbReference>
<gene>
    <name evidence="2" type="ORF">EVG15_06550</name>
</gene>
<reference evidence="2 3" key="1">
    <citation type="journal article" date="2019" name="ISME J.">
        <title>Insights into ecological role of a new deltaproteobacterial order Candidatus Acidulodesulfobacterales by metagenomics and metatranscriptomics.</title>
        <authorList>
            <person name="Tan S."/>
            <person name="Liu J."/>
            <person name="Fang Y."/>
            <person name="Hedlund B.P."/>
            <person name="Lian Z.H."/>
            <person name="Huang L.Y."/>
            <person name="Li J.T."/>
            <person name="Huang L.N."/>
            <person name="Li W.J."/>
            <person name="Jiang H.C."/>
            <person name="Dong H.L."/>
            <person name="Shu W.S."/>
        </authorList>
    </citation>
    <scope>NUCLEOTIDE SEQUENCE [LARGE SCALE GENOMIC DNA]</scope>
    <source>
        <strain evidence="2">AP1</strain>
    </source>
</reference>
<proteinExistence type="predicted"/>
<evidence type="ECO:0000313" key="3">
    <source>
        <dbReference type="Proteomes" id="UP000319296"/>
    </source>
</evidence>
<comment type="caution">
    <text evidence="2">The sequence shown here is derived from an EMBL/GenBank/DDBJ whole genome shotgun (WGS) entry which is preliminary data.</text>
</comment>
<evidence type="ECO:0000313" key="2">
    <source>
        <dbReference type="EMBL" id="RZD18395.1"/>
    </source>
</evidence>
<dbReference type="PANTHER" id="PTHR30121">
    <property type="entry name" value="UNCHARACTERIZED PROTEIN YJGR-RELATED"/>
    <property type="match status" value="1"/>
</dbReference>
<dbReference type="Pfam" id="PF19044">
    <property type="entry name" value="P-loop_TraG"/>
    <property type="match status" value="1"/>
</dbReference>
<feature type="domain" description="TraG P-loop" evidence="1">
    <location>
        <begin position="454"/>
        <end position="832"/>
    </location>
</feature>